<comment type="cofactor">
    <cofactor evidence="1">
        <name>Zn(2+)</name>
        <dbReference type="ChEBI" id="CHEBI:29105"/>
    </cofactor>
</comment>
<dbReference type="Proteomes" id="UP000010953">
    <property type="component" value="Unassembled WGS sequence"/>
</dbReference>
<comment type="caution">
    <text evidence="6">The sequence shown here is derived from an EMBL/GenBank/DDBJ whole genome shotgun (WGS) entry which is preliminary data.</text>
</comment>
<evidence type="ECO:0000259" key="5">
    <source>
        <dbReference type="SMART" id="SM00849"/>
    </source>
</evidence>
<keyword evidence="7" id="KW-1185">Reference proteome</keyword>
<proteinExistence type="predicted"/>
<dbReference type="FunCoup" id="M7XQT5">
    <property type="interactions" value="355"/>
</dbReference>
<dbReference type="GO" id="GO:0016787">
    <property type="term" value="F:hydrolase activity"/>
    <property type="evidence" value="ECO:0007669"/>
    <property type="project" value="UniProtKB-KW"/>
</dbReference>
<evidence type="ECO:0000256" key="3">
    <source>
        <dbReference type="ARBA" id="ARBA00022801"/>
    </source>
</evidence>
<dbReference type="Gene3D" id="3.60.15.10">
    <property type="entry name" value="Ribonuclease Z/Hydroxyacylglutathione hydrolase-like"/>
    <property type="match status" value="1"/>
</dbReference>
<dbReference type="AlphaFoldDB" id="M7XQT5"/>
<dbReference type="InterPro" id="IPR051453">
    <property type="entry name" value="MBL_Glyoxalase_II"/>
</dbReference>
<evidence type="ECO:0000313" key="7">
    <source>
        <dbReference type="Proteomes" id="UP000010953"/>
    </source>
</evidence>
<keyword evidence="2" id="KW-0479">Metal-binding</keyword>
<dbReference type="SMART" id="SM00849">
    <property type="entry name" value="Lactamase_B"/>
    <property type="match status" value="1"/>
</dbReference>
<sequence>MSKNSFFIRYLESNNSFSNMLQIKVFTFNPFYENTYILYDETNKAVIVDPGCYEREEREELMDFIRKEHLQVTELVNTHCHIDHVLGNEFVKTTFKVPLSIHQKEVAVLKSVQAYAPSYGFAGYQASEPDQFLDPGKVLQVGNEQLKILYVPGHSPGHVVFYHAESKTCIAGDTLFQGSIGRTDLPGGDHGTLLNAIKSVLFTLPEDTIVFPGHGPETSIGAEKEYNPFVGKRAGLR</sequence>
<feature type="domain" description="Metallo-beta-lactamase" evidence="5">
    <location>
        <begin position="32"/>
        <end position="214"/>
    </location>
</feature>
<evidence type="ECO:0000313" key="6">
    <source>
        <dbReference type="EMBL" id="EMS30892.1"/>
    </source>
</evidence>
<dbReference type="GO" id="GO:0046872">
    <property type="term" value="F:metal ion binding"/>
    <property type="evidence" value="ECO:0007669"/>
    <property type="project" value="UniProtKB-KW"/>
</dbReference>
<dbReference type="SUPFAM" id="SSF56281">
    <property type="entry name" value="Metallo-hydrolase/oxidoreductase"/>
    <property type="match status" value="1"/>
</dbReference>
<dbReference type="PANTHER" id="PTHR46233">
    <property type="entry name" value="HYDROXYACYLGLUTATHIONE HYDROLASE GLOC"/>
    <property type="match status" value="1"/>
</dbReference>
<keyword evidence="4" id="KW-0862">Zinc</keyword>
<evidence type="ECO:0000256" key="1">
    <source>
        <dbReference type="ARBA" id="ARBA00001947"/>
    </source>
</evidence>
<dbReference type="EMBL" id="AMZY02000028">
    <property type="protein sequence ID" value="EMS30892.1"/>
    <property type="molecule type" value="Genomic_DNA"/>
</dbReference>
<gene>
    <name evidence="6" type="ORF">C943_02816</name>
</gene>
<name>M7XQT5_9BACT</name>
<dbReference type="InterPro" id="IPR001279">
    <property type="entry name" value="Metallo-B-lactamas"/>
</dbReference>
<dbReference type="InterPro" id="IPR036866">
    <property type="entry name" value="RibonucZ/Hydroxyglut_hydro"/>
</dbReference>
<keyword evidence="3" id="KW-0378">Hydrolase</keyword>
<dbReference type="Pfam" id="PF00753">
    <property type="entry name" value="Lactamase_B"/>
    <property type="match status" value="1"/>
</dbReference>
<dbReference type="PANTHER" id="PTHR46233:SF3">
    <property type="entry name" value="HYDROXYACYLGLUTATHIONE HYDROLASE GLOC"/>
    <property type="match status" value="1"/>
</dbReference>
<organism evidence="6 7">
    <name type="scientific">Mariniradius saccharolyticus AK6</name>
    <dbReference type="NCBI Taxonomy" id="1239962"/>
    <lineage>
        <taxon>Bacteria</taxon>
        <taxon>Pseudomonadati</taxon>
        <taxon>Bacteroidota</taxon>
        <taxon>Cytophagia</taxon>
        <taxon>Cytophagales</taxon>
        <taxon>Cyclobacteriaceae</taxon>
        <taxon>Mariniradius</taxon>
    </lineage>
</organism>
<evidence type="ECO:0000256" key="4">
    <source>
        <dbReference type="ARBA" id="ARBA00022833"/>
    </source>
</evidence>
<dbReference type="eggNOG" id="COG0491">
    <property type="taxonomic scope" value="Bacteria"/>
</dbReference>
<protein>
    <submittedName>
        <fullName evidence="6">Metallo-beta-lactamase family protein</fullName>
    </submittedName>
</protein>
<accession>M7XQT5</accession>
<dbReference type="STRING" id="1239962.C943_02816"/>
<evidence type="ECO:0000256" key="2">
    <source>
        <dbReference type="ARBA" id="ARBA00022723"/>
    </source>
</evidence>
<reference evidence="6" key="1">
    <citation type="submission" date="2013-01" db="EMBL/GenBank/DDBJ databases">
        <title>Genome assembly of Mariniradius saccharolyticus AK6.</title>
        <authorList>
            <person name="Vaidya B."/>
            <person name="Khatri I."/>
            <person name="Tanuku N.R.S."/>
            <person name="Subramanian S."/>
            <person name="Pinnaka A."/>
        </authorList>
    </citation>
    <scope>NUCLEOTIDE SEQUENCE [LARGE SCALE GENOMIC DNA]</scope>
    <source>
        <strain evidence="6">AK6</strain>
    </source>
</reference>
<dbReference type="InParanoid" id="M7XQT5"/>
<dbReference type="CDD" id="cd06262">
    <property type="entry name" value="metallo-hydrolase-like_MBL-fold"/>
    <property type="match status" value="1"/>
</dbReference>